<protein>
    <submittedName>
        <fullName evidence="10">EDNRB protein</fullName>
    </submittedName>
</protein>
<evidence type="ECO:0000313" key="10">
    <source>
        <dbReference type="EMBL" id="CAH1268451.1"/>
    </source>
</evidence>
<dbReference type="GO" id="GO:0016020">
    <property type="term" value="C:membrane"/>
    <property type="evidence" value="ECO:0007669"/>
    <property type="project" value="UniProtKB-SubCell"/>
</dbReference>
<keyword evidence="8" id="KW-0732">Signal</keyword>
<feature type="domain" description="G-protein coupled receptors family 1 profile" evidence="9">
    <location>
        <begin position="126"/>
        <end position="395"/>
    </location>
</feature>
<feature type="transmembrane region" description="Helical" evidence="7">
    <location>
        <begin position="228"/>
        <end position="248"/>
    </location>
</feature>
<reference evidence="10" key="1">
    <citation type="submission" date="2022-01" db="EMBL/GenBank/DDBJ databases">
        <authorList>
            <person name="Braso-Vives M."/>
        </authorList>
    </citation>
    <scope>NUCLEOTIDE SEQUENCE</scope>
</reference>
<dbReference type="PROSITE" id="PS50262">
    <property type="entry name" value="G_PROTEIN_RECEP_F1_2"/>
    <property type="match status" value="1"/>
</dbReference>
<name>A0A8K0A3J8_BRALA</name>
<dbReference type="SUPFAM" id="SSF81321">
    <property type="entry name" value="Family A G protein-coupled receptor-like"/>
    <property type="match status" value="1"/>
</dbReference>
<feature type="transmembrane region" description="Helical" evidence="7">
    <location>
        <begin position="147"/>
        <end position="171"/>
    </location>
</feature>
<evidence type="ECO:0000256" key="3">
    <source>
        <dbReference type="ARBA" id="ARBA00022989"/>
    </source>
</evidence>
<evidence type="ECO:0000256" key="6">
    <source>
        <dbReference type="SAM" id="MobiDB-lite"/>
    </source>
</evidence>
<keyword evidence="11" id="KW-1185">Reference proteome</keyword>
<dbReference type="InterPro" id="IPR000276">
    <property type="entry name" value="GPCR_Rhodpsn"/>
</dbReference>
<evidence type="ECO:0000256" key="5">
    <source>
        <dbReference type="RuleBase" id="RU000688"/>
    </source>
</evidence>
<dbReference type="PANTHER" id="PTHR46099">
    <property type="entry name" value="G_PROTEIN_RECEP_F1_2 DOMAIN-CONTAINING PROTEIN"/>
    <property type="match status" value="1"/>
</dbReference>
<evidence type="ECO:0000259" key="9">
    <source>
        <dbReference type="PROSITE" id="PS50262"/>
    </source>
</evidence>
<evidence type="ECO:0000256" key="2">
    <source>
        <dbReference type="ARBA" id="ARBA00022692"/>
    </source>
</evidence>
<dbReference type="Proteomes" id="UP000838412">
    <property type="component" value="Chromosome 6"/>
</dbReference>
<dbReference type="Pfam" id="PF00001">
    <property type="entry name" value="7tm_1"/>
    <property type="match status" value="1"/>
</dbReference>
<evidence type="ECO:0000256" key="4">
    <source>
        <dbReference type="ARBA" id="ARBA00023136"/>
    </source>
</evidence>
<accession>A0A8K0A3J8</accession>
<sequence length="485" mass="52753">MATTTLALSVHVATVFLWSSAVLGQWNTTTSAAQTDTSAAGRVLQTDSFATLVTGQAITETPPSTTSLQSTSTSKPNPKQAGCRIRVPGPKETANLPCPSPITVDHAVKITHIVLSAAIFALGLTGNALVIRIVVTKPDMRNAPNVLLAGLACGDLLFVLLCVPLTAYNLYTVPTDWIFGAAVCKLLPFLQQTSLGVTVLSLMALSADRYTAVVSSTMSRLSQGWRGLGVRLALIWSLAVLAAVPAAVSYTTRSVRWHHGNITVCGVDQESPFARTFQLSRVWLRFAVYFCLPLAVTTVHYSLMARHMMTVDRLHRNTRGMDDRMTKRRRAARVVLCIVALFALCWLPYHLTNILRITLPCSVLQNICTFSALQGAHHFGLTLGSFNSCVNPIALYILSRKYKLYMDSLMFCCCSQGGDQLLDPRRGSIWTSRHRPSCDVNSLSVAARLLRRQEAFANESTRSSGLEMGSRAGDSSERNSSVAAE</sequence>
<dbReference type="Gene3D" id="1.20.1070.10">
    <property type="entry name" value="Rhodopsin 7-helix transmembrane proteins"/>
    <property type="match status" value="1"/>
</dbReference>
<keyword evidence="3 7" id="KW-1133">Transmembrane helix</keyword>
<feature type="region of interest" description="Disordered" evidence="6">
    <location>
        <begin position="60"/>
        <end position="81"/>
    </location>
</feature>
<organism evidence="10 11">
    <name type="scientific">Branchiostoma lanceolatum</name>
    <name type="common">Common lancelet</name>
    <name type="synonym">Amphioxus lanceolatum</name>
    <dbReference type="NCBI Taxonomy" id="7740"/>
    <lineage>
        <taxon>Eukaryota</taxon>
        <taxon>Metazoa</taxon>
        <taxon>Chordata</taxon>
        <taxon>Cephalochordata</taxon>
        <taxon>Leptocardii</taxon>
        <taxon>Amphioxiformes</taxon>
        <taxon>Branchiostomatidae</taxon>
        <taxon>Branchiostoma</taxon>
    </lineage>
</organism>
<evidence type="ECO:0000256" key="1">
    <source>
        <dbReference type="ARBA" id="ARBA00004370"/>
    </source>
</evidence>
<dbReference type="InterPro" id="IPR017452">
    <property type="entry name" value="GPCR_Rhodpsn_7TM"/>
</dbReference>
<dbReference type="GO" id="GO:0004930">
    <property type="term" value="F:G protein-coupled receptor activity"/>
    <property type="evidence" value="ECO:0007669"/>
    <property type="project" value="UniProtKB-KW"/>
</dbReference>
<keyword evidence="5" id="KW-0675">Receptor</keyword>
<feature type="region of interest" description="Disordered" evidence="6">
    <location>
        <begin position="457"/>
        <end position="485"/>
    </location>
</feature>
<evidence type="ECO:0000256" key="7">
    <source>
        <dbReference type="SAM" id="Phobius"/>
    </source>
</evidence>
<dbReference type="AlphaFoldDB" id="A0A8K0A3J8"/>
<comment type="subcellular location">
    <subcellularLocation>
        <location evidence="1">Membrane</location>
    </subcellularLocation>
</comment>
<keyword evidence="5" id="KW-0807">Transducer</keyword>
<feature type="transmembrane region" description="Helical" evidence="7">
    <location>
        <begin position="379"/>
        <end position="398"/>
    </location>
</feature>
<feature type="signal peptide" evidence="8">
    <location>
        <begin position="1"/>
        <end position="24"/>
    </location>
</feature>
<feature type="transmembrane region" description="Helical" evidence="7">
    <location>
        <begin position="177"/>
        <end position="207"/>
    </location>
</feature>
<dbReference type="PROSITE" id="PS00237">
    <property type="entry name" value="G_PROTEIN_RECEP_F1_1"/>
    <property type="match status" value="1"/>
</dbReference>
<comment type="similarity">
    <text evidence="5">Belongs to the G-protein coupled receptor 1 family.</text>
</comment>
<feature type="transmembrane region" description="Helical" evidence="7">
    <location>
        <begin position="113"/>
        <end position="135"/>
    </location>
</feature>
<dbReference type="InterPro" id="IPR051193">
    <property type="entry name" value="GPCR_endothelin_rcpt"/>
</dbReference>
<feature type="chain" id="PRO_5035482574" evidence="8">
    <location>
        <begin position="25"/>
        <end position="485"/>
    </location>
</feature>
<dbReference type="OrthoDB" id="10037617at2759"/>
<evidence type="ECO:0000313" key="11">
    <source>
        <dbReference type="Proteomes" id="UP000838412"/>
    </source>
</evidence>
<feature type="transmembrane region" description="Helical" evidence="7">
    <location>
        <begin position="282"/>
        <end position="303"/>
    </location>
</feature>
<dbReference type="EMBL" id="OV696691">
    <property type="protein sequence ID" value="CAH1268451.1"/>
    <property type="molecule type" value="Genomic_DNA"/>
</dbReference>
<evidence type="ECO:0000256" key="8">
    <source>
        <dbReference type="SAM" id="SignalP"/>
    </source>
</evidence>
<proteinExistence type="inferred from homology"/>
<keyword evidence="5" id="KW-0297">G-protein coupled receptor</keyword>
<keyword evidence="4 7" id="KW-0472">Membrane</keyword>
<keyword evidence="2 5" id="KW-0812">Transmembrane</keyword>
<feature type="transmembrane region" description="Helical" evidence="7">
    <location>
        <begin position="331"/>
        <end position="349"/>
    </location>
</feature>
<feature type="compositionally biased region" description="Low complexity" evidence="6">
    <location>
        <begin position="60"/>
        <end position="76"/>
    </location>
</feature>
<dbReference type="PRINTS" id="PR00237">
    <property type="entry name" value="GPCRRHODOPSN"/>
</dbReference>
<gene>
    <name evidence="10" type="primary">EDNRB</name>
    <name evidence="10" type="ORF">BLAG_LOCUS21383</name>
</gene>
<dbReference type="PANTHER" id="PTHR46099:SF1">
    <property type="entry name" value="ENDOTHELIN RECEPTOR TYPE B-LIKE"/>
    <property type="match status" value="1"/>
</dbReference>